<feature type="domain" description="ABC3 transporter permease C-terminal" evidence="7">
    <location>
        <begin position="648"/>
        <end position="767"/>
    </location>
</feature>
<accession>A0ABV0EV95</accession>
<evidence type="ECO:0000313" key="8">
    <source>
        <dbReference type="EMBL" id="MEO1772481.1"/>
    </source>
</evidence>
<dbReference type="Proteomes" id="UP000664357">
    <property type="component" value="Unassembled WGS sequence"/>
</dbReference>
<keyword evidence="9" id="KW-1185">Reference proteome</keyword>
<evidence type="ECO:0000256" key="1">
    <source>
        <dbReference type="ARBA" id="ARBA00004651"/>
    </source>
</evidence>
<feature type="transmembrane region" description="Helical" evidence="6">
    <location>
        <begin position="698"/>
        <end position="719"/>
    </location>
</feature>
<evidence type="ECO:0000313" key="9">
    <source>
        <dbReference type="Proteomes" id="UP000664357"/>
    </source>
</evidence>
<dbReference type="Pfam" id="PF02687">
    <property type="entry name" value="FtsX"/>
    <property type="match status" value="2"/>
</dbReference>
<evidence type="ECO:0000256" key="2">
    <source>
        <dbReference type="ARBA" id="ARBA00022475"/>
    </source>
</evidence>
<organism evidence="8 9">
    <name type="scientific">Candidatus Enterococcus ferrettii</name>
    <dbReference type="NCBI Taxonomy" id="2815324"/>
    <lineage>
        <taxon>Bacteria</taxon>
        <taxon>Bacillati</taxon>
        <taxon>Bacillota</taxon>
        <taxon>Bacilli</taxon>
        <taxon>Lactobacillales</taxon>
        <taxon>Enterococcaceae</taxon>
        <taxon>Enterococcus</taxon>
    </lineage>
</organism>
<feature type="transmembrane region" description="Helical" evidence="6">
    <location>
        <begin position="342"/>
        <end position="361"/>
    </location>
</feature>
<dbReference type="PANTHER" id="PTHR30287:SF2">
    <property type="entry name" value="BLL1001 PROTEIN"/>
    <property type="match status" value="1"/>
</dbReference>
<feature type="domain" description="ABC3 transporter permease C-terminal" evidence="7">
    <location>
        <begin position="255"/>
        <end position="371"/>
    </location>
</feature>
<feature type="transmembrane region" description="Helical" evidence="6">
    <location>
        <begin position="247"/>
        <end position="268"/>
    </location>
</feature>
<name>A0ABV0EV95_9ENTE</name>
<reference evidence="8 9" key="1">
    <citation type="submission" date="2021-03" db="EMBL/GenBank/DDBJ databases">
        <authorList>
            <person name="Gilmore M.S."/>
            <person name="Schwartzman J."/>
            <person name="Van Tyne D."/>
            <person name="Martin M."/>
            <person name="Earl A.M."/>
            <person name="Manson A.L."/>
            <person name="Straub T."/>
            <person name="Salamzade R."/>
            <person name="Saavedra J."/>
            <person name="Lebreton F."/>
            <person name="Prichula J."/>
            <person name="Schaufler K."/>
            <person name="Gaca A."/>
            <person name="Sgardioli B."/>
            <person name="Wagenaar J."/>
            <person name="Strong T."/>
        </authorList>
    </citation>
    <scope>NUCLEOTIDE SEQUENCE [LARGE SCALE GENOMIC DNA]</scope>
    <source>
        <strain evidence="8 9">665A</strain>
    </source>
</reference>
<feature type="transmembrane region" description="Helical" evidence="6">
    <location>
        <begin position="418"/>
        <end position="435"/>
    </location>
</feature>
<proteinExistence type="predicted"/>
<reference evidence="8 9" key="2">
    <citation type="submission" date="2024-02" db="EMBL/GenBank/DDBJ databases">
        <title>The Genome Sequence of Enterococcus sp. DIV0159.</title>
        <authorList>
            <person name="Earl A."/>
            <person name="Manson A."/>
            <person name="Gilmore M."/>
            <person name="Sanders J."/>
            <person name="Shea T."/>
            <person name="Howe W."/>
            <person name="Livny J."/>
            <person name="Cuomo C."/>
            <person name="Neafsey D."/>
            <person name="Birren B."/>
        </authorList>
    </citation>
    <scope>NUCLEOTIDE SEQUENCE [LARGE SCALE GENOMIC DNA]</scope>
    <source>
        <strain evidence="8 9">665A</strain>
    </source>
</reference>
<keyword evidence="2" id="KW-1003">Cell membrane</keyword>
<feature type="transmembrane region" description="Helical" evidence="6">
    <location>
        <begin position="647"/>
        <end position="669"/>
    </location>
</feature>
<keyword evidence="4 6" id="KW-1133">Transmembrane helix</keyword>
<feature type="transmembrane region" description="Helical" evidence="6">
    <location>
        <begin position="739"/>
        <end position="759"/>
    </location>
</feature>
<dbReference type="InterPro" id="IPR038766">
    <property type="entry name" value="Membrane_comp_ABC_pdt"/>
</dbReference>
<dbReference type="InterPro" id="IPR003838">
    <property type="entry name" value="ABC3_permease_C"/>
</dbReference>
<protein>
    <recommendedName>
        <fullName evidence="7">ABC3 transporter permease C-terminal domain-containing protein</fullName>
    </recommendedName>
</protein>
<dbReference type="RefSeq" id="WP_207704008.1">
    <property type="nucleotide sequence ID" value="NZ_JAFREL020000004.1"/>
</dbReference>
<evidence type="ECO:0000256" key="6">
    <source>
        <dbReference type="SAM" id="Phobius"/>
    </source>
</evidence>
<evidence type="ECO:0000256" key="4">
    <source>
        <dbReference type="ARBA" id="ARBA00022989"/>
    </source>
</evidence>
<sequence>MYKKLVLNDIKKNKLITATITMFICLAVLLTSLAAGLAVNLASAIDHSMEQAKTPHLMQMHSGEVNQARLQQFAKAQANVQAVQTSPFLNLEGSEITIGEHTLKDSIQDNGVTIQSKDFDYLLDVEGQIIQPKKGEVYVPLYYLKEGQAKLGDQLSIHGKPFKVAGFLRDSQMNAALISSKRFLLHPADYQQLEKFGRLETLILFRLKDPSKVSDLENAYAAAGLESNGPPSVSYQNFKLANAITDGMMIGVLVIISLLVILVTFLCIRFTLLAKIEEDYQEIGVLKAIGIRVSMIRKIYLAKYGVLSLFAGFLGFVGALMLQQPLMENIRLYFGESNNGMLSVMFSLFGAILIVSIILLYTNGLMRRFRKISAAQAIRFGAPKEKTGRSSHFTLSKNHLFSTNVFLGIKDVLVRKKLYLTMLIVVIVSAFLMILPRNLHTTISSKNFMTYMGIGRCDSLIYLQQTDNIPEKTNQIASDLAKDQTVENYAVLTSYIFDVAMPDQTTQRLKVELGDHTQFPVAYGKGAFPQSNSQIALSNMVADDLEKKVGDTLELLVAGKKRTLTVSGIYSDVTNGGKTTKATFEPPQENAHVIGSSIPVTFKKAGMIDRQTEEFKQRYDYATVADIDEHIQQTLGGTIAGIQTASLIAILITVFLIFLVTILFMKLLIAKDRFSTAILKSIGFENTSILKQYFARSGVILILGVLTGTLVANTLGEYVSVALISSLGLSSIHFEINPFFAYFLAPLIMAASIFIATLIGTRDIGKITIPEYIKE</sequence>
<evidence type="ECO:0000256" key="5">
    <source>
        <dbReference type="ARBA" id="ARBA00023136"/>
    </source>
</evidence>
<keyword evidence="5 6" id="KW-0472">Membrane</keyword>
<feature type="transmembrane region" description="Helical" evidence="6">
    <location>
        <begin position="301"/>
        <end position="322"/>
    </location>
</feature>
<dbReference type="PANTHER" id="PTHR30287">
    <property type="entry name" value="MEMBRANE COMPONENT OF PREDICTED ABC SUPERFAMILY METABOLITE UPTAKE TRANSPORTER"/>
    <property type="match status" value="1"/>
</dbReference>
<evidence type="ECO:0000259" key="7">
    <source>
        <dbReference type="Pfam" id="PF02687"/>
    </source>
</evidence>
<keyword evidence="3 6" id="KW-0812">Transmembrane</keyword>
<evidence type="ECO:0000256" key="3">
    <source>
        <dbReference type="ARBA" id="ARBA00022692"/>
    </source>
</evidence>
<dbReference type="EMBL" id="JAFREL020000004">
    <property type="protein sequence ID" value="MEO1772481.1"/>
    <property type="molecule type" value="Genomic_DNA"/>
</dbReference>
<comment type="subcellular location">
    <subcellularLocation>
        <location evidence="1">Cell membrane</location>
        <topology evidence="1">Multi-pass membrane protein</topology>
    </subcellularLocation>
</comment>
<comment type="caution">
    <text evidence="8">The sequence shown here is derived from an EMBL/GenBank/DDBJ whole genome shotgun (WGS) entry which is preliminary data.</text>
</comment>
<gene>
    <name evidence="8" type="ORF">JZO67_004463</name>
</gene>